<name>A0A7W6CME7_9SPHN</name>
<dbReference type="AlphaFoldDB" id="A0A7W6CME7"/>
<gene>
    <name evidence="4" type="ORF">GGR38_004072</name>
</gene>
<evidence type="ECO:0000256" key="1">
    <source>
        <dbReference type="ARBA" id="ARBA00009820"/>
    </source>
</evidence>
<comment type="similarity">
    <text evidence="1">Belongs to the TolB family.</text>
</comment>
<feature type="signal peptide" evidence="2">
    <location>
        <begin position="1"/>
        <end position="27"/>
    </location>
</feature>
<dbReference type="Gene3D" id="3.20.20.140">
    <property type="entry name" value="Metal-dependent hydrolases"/>
    <property type="match status" value="1"/>
</dbReference>
<reference evidence="4 5" key="1">
    <citation type="submission" date="2020-08" db="EMBL/GenBank/DDBJ databases">
        <title>Genomic Encyclopedia of Type Strains, Phase IV (KMG-IV): sequencing the most valuable type-strain genomes for metagenomic binning, comparative biology and taxonomic classification.</title>
        <authorList>
            <person name="Goeker M."/>
        </authorList>
    </citation>
    <scope>NUCLEOTIDE SEQUENCE [LARGE SCALE GENOMIC DNA]</scope>
    <source>
        <strain evidence="4 5">DSM 27057</strain>
    </source>
</reference>
<dbReference type="InterPro" id="IPR011659">
    <property type="entry name" value="WD40"/>
</dbReference>
<dbReference type="EMBL" id="JACIDX010000019">
    <property type="protein sequence ID" value="MBB3957098.1"/>
    <property type="molecule type" value="Genomic_DNA"/>
</dbReference>
<dbReference type="Gene3D" id="2.120.10.60">
    <property type="entry name" value="Tricorn protease N-terminal domain"/>
    <property type="match status" value="1"/>
</dbReference>
<dbReference type="Pfam" id="PF26549">
    <property type="entry name" value="Tricorn_N"/>
    <property type="match status" value="1"/>
</dbReference>
<dbReference type="Gene3D" id="2.120.10.30">
    <property type="entry name" value="TolB, C-terminal domain"/>
    <property type="match status" value="3"/>
</dbReference>
<evidence type="ECO:0000259" key="3">
    <source>
        <dbReference type="Pfam" id="PF01979"/>
    </source>
</evidence>
<dbReference type="Gene3D" id="2.30.40.10">
    <property type="entry name" value="Urease, subunit C, domain 1"/>
    <property type="match status" value="2"/>
</dbReference>
<dbReference type="PANTHER" id="PTHR36842">
    <property type="entry name" value="PROTEIN TOLB HOMOLOG"/>
    <property type="match status" value="1"/>
</dbReference>
<keyword evidence="2" id="KW-0732">Signal</keyword>
<dbReference type="SUPFAM" id="SSF51338">
    <property type="entry name" value="Composite domain of metallo-dependent hydrolases"/>
    <property type="match status" value="1"/>
</dbReference>
<protein>
    <submittedName>
        <fullName evidence="4">Tol biopolymer transport system component/imidazolonepropionase-like amidohydrolase</fullName>
    </submittedName>
</protein>
<dbReference type="PANTHER" id="PTHR36842:SF1">
    <property type="entry name" value="PROTEIN TOLB"/>
    <property type="match status" value="1"/>
</dbReference>
<dbReference type="Proteomes" id="UP000548867">
    <property type="component" value="Unassembled WGS sequence"/>
</dbReference>
<organism evidence="4 5">
    <name type="scientific">Novosphingobium sediminicola</name>
    <dbReference type="NCBI Taxonomy" id="563162"/>
    <lineage>
        <taxon>Bacteria</taxon>
        <taxon>Pseudomonadati</taxon>
        <taxon>Pseudomonadota</taxon>
        <taxon>Alphaproteobacteria</taxon>
        <taxon>Sphingomonadales</taxon>
        <taxon>Sphingomonadaceae</taxon>
        <taxon>Novosphingobium</taxon>
    </lineage>
</organism>
<feature type="chain" id="PRO_5031283649" evidence="2">
    <location>
        <begin position="28"/>
        <end position="994"/>
    </location>
</feature>
<dbReference type="Pfam" id="PF01979">
    <property type="entry name" value="Amidohydro_1"/>
    <property type="match status" value="1"/>
</dbReference>
<evidence type="ECO:0000313" key="4">
    <source>
        <dbReference type="EMBL" id="MBB3957098.1"/>
    </source>
</evidence>
<dbReference type="InterPro" id="IPR006680">
    <property type="entry name" value="Amidohydro-rel"/>
</dbReference>
<dbReference type="InterPro" id="IPR011042">
    <property type="entry name" value="6-blade_b-propeller_TolB-like"/>
</dbReference>
<dbReference type="Gene3D" id="3.30.110.90">
    <property type="entry name" value="Amidohydrolase"/>
    <property type="match status" value="1"/>
</dbReference>
<dbReference type="InterPro" id="IPR032466">
    <property type="entry name" value="Metal_Hydrolase"/>
</dbReference>
<evidence type="ECO:0000256" key="2">
    <source>
        <dbReference type="SAM" id="SignalP"/>
    </source>
</evidence>
<proteinExistence type="inferred from homology"/>
<accession>A0A7W6CME7</accession>
<dbReference type="SUPFAM" id="SSF69304">
    <property type="entry name" value="Tricorn protease N-terminal domain"/>
    <property type="match status" value="2"/>
</dbReference>
<dbReference type="Pfam" id="PF07676">
    <property type="entry name" value="PD40"/>
    <property type="match status" value="3"/>
</dbReference>
<feature type="domain" description="Amidohydrolase-related" evidence="3">
    <location>
        <begin position="656"/>
        <end position="979"/>
    </location>
</feature>
<comment type="caution">
    <text evidence="4">The sequence shown here is derived from an EMBL/GenBank/DDBJ whole genome shotgun (WGS) entry which is preliminary data.</text>
</comment>
<sequence>MNFAKRPLLWASPVALALALFGAPAMAAPANLPPPANFPPPGGETPQAFDVHAGTSYAVAASPDGQWLAFDLQGSLWTIPAKGGEAKRITDYFNDAHLPTWSPDGSRIAYYAYRDGDYDLWTARADGSDARQLTHGEFDDREPSWSPDGKTIAFASERGGGYDIWTIDIANGALTQLTKGPREDRAPAWSADSATIVFSGAGSLYSVPAHGGEVTPLRTAPTGARYDSPSLSPKGELAYVVADGAGSHLEIDGKAVSGKENVFPFRATWVGGDAYYISDGLIRRRNGAKLATIPFTARLEVVKPVYTRAKRDFTSTAPRRVLGIQHPALSPDGAQIAFIALGDLYVVPSTGGKPQALTHDEALEADAAWSPDGRSLAYTSDKGGGLPQIWVRDLATGKDRQVTSSRNQPLGAAWSPDGRRIAFLDTDGRWGVAGLQVVDVESGVMTRLQPSLPQPGKPTWSPDGRYVAVALSKPYSTSFREGNNQIWMVPSDGKGAPFWRDADKASLDSRGGGGPVWSPDGQKMAGIQDGVLKIWPVAPDGTALGSPRAYTSEISHYPTWSSDAKSVLFQAADKLKIVSVETGAIREVPLDFTYTLAIPKTKIVIHAGGLVDAVKDATQANKDIVIEGNRIAAVLDHDPRNYAGADKVIEAPTLTAIPGLIDHHAHAQKDFGANLHLAWLSYGITTVRDPGNQPYDGIEDREASEAGVRIGPRIYTTGPLLEWRRVFYRMGVAVSGPAHLEREIVRARALKYDLIKSYVRMPDFGQRRLVEAAHDMGVPVATHEIFPAAYTGVDNTEHLGATSRRGFSPKQGPQGKVYEDVIQLFGRSGRTLTPTNFGSINIFLAKHPEFRRDPRLSLYPEWARKTVSEGEALPPALLSMQAGQLEGLKAMKAAGTLVTAGTDTMIAPNLQAEISSYVDGGFTPFEALQTATVNSARALNLDAGTIEPGKLADIALVEGDPRKDIAATFRVKQVITNGRPFTVEELIAKAQRKP</sequence>
<evidence type="ECO:0000313" key="5">
    <source>
        <dbReference type="Proteomes" id="UP000548867"/>
    </source>
</evidence>
<dbReference type="SUPFAM" id="SSF51556">
    <property type="entry name" value="Metallo-dependent hydrolases"/>
    <property type="match status" value="1"/>
</dbReference>
<keyword evidence="5" id="KW-1185">Reference proteome</keyword>
<dbReference type="GO" id="GO:0016810">
    <property type="term" value="F:hydrolase activity, acting on carbon-nitrogen (but not peptide) bonds"/>
    <property type="evidence" value="ECO:0007669"/>
    <property type="project" value="InterPro"/>
</dbReference>
<keyword evidence="4" id="KW-0378">Hydrolase</keyword>
<dbReference type="InterPro" id="IPR011059">
    <property type="entry name" value="Metal-dep_hydrolase_composite"/>
</dbReference>